<feature type="compositionally biased region" description="Low complexity" evidence="9">
    <location>
        <begin position="51"/>
        <end position="64"/>
    </location>
</feature>
<name>A0A9P4ILF1_9PEZI</name>
<dbReference type="Gene3D" id="2.40.320.10">
    <property type="entry name" value="Hypothetical Protein Pfu-838710-001"/>
    <property type="match status" value="1"/>
</dbReference>
<evidence type="ECO:0000313" key="10">
    <source>
        <dbReference type="EMBL" id="KAF2100577.1"/>
    </source>
</evidence>
<organism evidence="10 11">
    <name type="scientific">Rhizodiscina lignyota</name>
    <dbReference type="NCBI Taxonomy" id="1504668"/>
    <lineage>
        <taxon>Eukaryota</taxon>
        <taxon>Fungi</taxon>
        <taxon>Dikarya</taxon>
        <taxon>Ascomycota</taxon>
        <taxon>Pezizomycotina</taxon>
        <taxon>Dothideomycetes</taxon>
        <taxon>Pleosporomycetidae</taxon>
        <taxon>Aulographales</taxon>
        <taxon>Rhizodiscinaceae</taxon>
        <taxon>Rhizodiscina</taxon>
    </lineage>
</organism>
<dbReference type="GO" id="GO:0003712">
    <property type="term" value="F:transcription coregulator activity"/>
    <property type="evidence" value="ECO:0007669"/>
    <property type="project" value="InterPro"/>
</dbReference>
<comment type="subunit">
    <text evidence="8">Component of the Mediator complex.</text>
</comment>
<dbReference type="OrthoDB" id="5348092at2759"/>
<comment type="subcellular location">
    <subcellularLocation>
        <location evidence="1 8">Nucleus</location>
    </subcellularLocation>
</comment>
<sequence>MHEVLLFGQVPWGRHEQVLKILAGLCAMQPQRVIERHAVYKPSQAPTQQRGVQVGGSQTIQQQQRPNRDRPVQSTELFYVQAIQSLEESDLGDKIPNGSETNGTTNVMKKQSWAMQFQDVPQPGKRAVILRQTTKSKIVDGDAHEFMVTQGNTFITEFMTEGYQFVTGNIVLNMYRPLQFHPTESVLSSPREALPPLDSLQPLDESGAYLLEASILLGSELKPEIETQGTNELRDLQARMKGVVTLKVPERLSLDTRVK</sequence>
<comment type="similarity">
    <text evidence="2 8">Belongs to the Mediator complex subunit 18 family.</text>
</comment>
<protein>
    <recommendedName>
        <fullName evidence="3 8">Mediator of RNA polymerase II transcription subunit 18</fullName>
    </recommendedName>
    <alternativeName>
        <fullName evidence="7 8">Mediator complex subunit 18</fullName>
    </alternativeName>
</protein>
<dbReference type="EMBL" id="ML978124">
    <property type="protein sequence ID" value="KAF2100577.1"/>
    <property type="molecule type" value="Genomic_DNA"/>
</dbReference>
<keyword evidence="4 8" id="KW-0805">Transcription regulation</keyword>
<keyword evidence="6 8" id="KW-0539">Nucleus</keyword>
<dbReference type="GO" id="GO:0070847">
    <property type="term" value="C:core mediator complex"/>
    <property type="evidence" value="ECO:0007669"/>
    <property type="project" value="TreeGrafter"/>
</dbReference>
<comment type="caution">
    <text evidence="10">The sequence shown here is derived from an EMBL/GenBank/DDBJ whole genome shotgun (WGS) entry which is preliminary data.</text>
</comment>
<evidence type="ECO:0000256" key="9">
    <source>
        <dbReference type="SAM" id="MobiDB-lite"/>
    </source>
</evidence>
<dbReference type="PANTHER" id="PTHR13321">
    <property type="entry name" value="MEDIATOR OF RNA POLYMERASE II TRANSCRIPTION, SUBUNIT 18"/>
    <property type="match status" value="1"/>
</dbReference>
<keyword evidence="11" id="KW-1185">Reference proteome</keyword>
<dbReference type="PANTHER" id="PTHR13321:SF2">
    <property type="entry name" value="MEDIATOR OF RNA POLYMERASE II TRANSCRIPTION SUBUNIT 18"/>
    <property type="match status" value="1"/>
</dbReference>
<dbReference type="Proteomes" id="UP000799772">
    <property type="component" value="Unassembled WGS sequence"/>
</dbReference>
<feature type="region of interest" description="Disordered" evidence="9">
    <location>
        <begin position="42"/>
        <end position="71"/>
    </location>
</feature>
<evidence type="ECO:0000256" key="8">
    <source>
        <dbReference type="RuleBase" id="RU364150"/>
    </source>
</evidence>
<accession>A0A9P4ILF1</accession>
<dbReference type="InterPro" id="IPR019095">
    <property type="entry name" value="Mediator_Med18"/>
</dbReference>
<evidence type="ECO:0000313" key="11">
    <source>
        <dbReference type="Proteomes" id="UP000799772"/>
    </source>
</evidence>
<evidence type="ECO:0000256" key="7">
    <source>
        <dbReference type="ARBA" id="ARBA00032012"/>
    </source>
</evidence>
<evidence type="ECO:0000256" key="5">
    <source>
        <dbReference type="ARBA" id="ARBA00023163"/>
    </source>
</evidence>
<dbReference type="GO" id="GO:0006357">
    <property type="term" value="P:regulation of transcription by RNA polymerase II"/>
    <property type="evidence" value="ECO:0007669"/>
    <property type="project" value="InterPro"/>
</dbReference>
<keyword evidence="8" id="KW-0010">Activator</keyword>
<dbReference type="AlphaFoldDB" id="A0A9P4ILF1"/>
<proteinExistence type="inferred from homology"/>
<dbReference type="Pfam" id="PF09637">
    <property type="entry name" value="Med18"/>
    <property type="match status" value="1"/>
</dbReference>
<evidence type="ECO:0000256" key="4">
    <source>
        <dbReference type="ARBA" id="ARBA00023015"/>
    </source>
</evidence>
<evidence type="ECO:0000256" key="1">
    <source>
        <dbReference type="ARBA" id="ARBA00004123"/>
    </source>
</evidence>
<keyword evidence="5 8" id="KW-0804">Transcription</keyword>
<evidence type="ECO:0000256" key="2">
    <source>
        <dbReference type="ARBA" id="ARBA00009814"/>
    </source>
</evidence>
<comment type="function">
    <text evidence="8">Component of the Mediator complex, a coactivator involved in the regulated transcription of nearly all RNA polymerase II-dependent genes. Mediator functions as a bridge to convey information from gene-specific regulatory proteins to the basal RNA polymerase II transcription machinery. Mediator is recruited to promoters by direct interactions with regulatory proteins and serves as a scaffold for the assembly of a functional preinitiation complex with RNA polymerase II and the general transcription factors.</text>
</comment>
<dbReference type="GO" id="GO:0006369">
    <property type="term" value="P:termination of RNA polymerase II transcription"/>
    <property type="evidence" value="ECO:0007669"/>
    <property type="project" value="TreeGrafter"/>
</dbReference>
<gene>
    <name evidence="8" type="primary">MED18</name>
    <name evidence="10" type="ORF">NA57DRAFT_74181</name>
</gene>
<reference evidence="10" key="1">
    <citation type="journal article" date="2020" name="Stud. Mycol.">
        <title>101 Dothideomycetes genomes: a test case for predicting lifestyles and emergence of pathogens.</title>
        <authorList>
            <person name="Haridas S."/>
            <person name="Albert R."/>
            <person name="Binder M."/>
            <person name="Bloem J."/>
            <person name="Labutti K."/>
            <person name="Salamov A."/>
            <person name="Andreopoulos B."/>
            <person name="Baker S."/>
            <person name="Barry K."/>
            <person name="Bills G."/>
            <person name="Bluhm B."/>
            <person name="Cannon C."/>
            <person name="Castanera R."/>
            <person name="Culley D."/>
            <person name="Daum C."/>
            <person name="Ezra D."/>
            <person name="Gonzalez J."/>
            <person name="Henrissat B."/>
            <person name="Kuo A."/>
            <person name="Liang C."/>
            <person name="Lipzen A."/>
            <person name="Lutzoni F."/>
            <person name="Magnuson J."/>
            <person name="Mondo S."/>
            <person name="Nolan M."/>
            <person name="Ohm R."/>
            <person name="Pangilinan J."/>
            <person name="Park H.-J."/>
            <person name="Ramirez L."/>
            <person name="Alfaro M."/>
            <person name="Sun H."/>
            <person name="Tritt A."/>
            <person name="Yoshinaga Y."/>
            <person name="Zwiers L.-H."/>
            <person name="Turgeon B."/>
            <person name="Goodwin S."/>
            <person name="Spatafora J."/>
            <person name="Crous P."/>
            <person name="Grigoriev I."/>
        </authorList>
    </citation>
    <scope>NUCLEOTIDE SEQUENCE</scope>
    <source>
        <strain evidence="10">CBS 133067</strain>
    </source>
</reference>
<dbReference type="GO" id="GO:0016592">
    <property type="term" value="C:mediator complex"/>
    <property type="evidence" value="ECO:0007669"/>
    <property type="project" value="InterPro"/>
</dbReference>
<evidence type="ECO:0000256" key="3">
    <source>
        <dbReference type="ARBA" id="ARBA00019612"/>
    </source>
</evidence>
<evidence type="ECO:0000256" key="6">
    <source>
        <dbReference type="ARBA" id="ARBA00023242"/>
    </source>
</evidence>